<name>A0A2B6UWS5_9BACI</name>
<accession>A0A2B6UWS5</accession>
<dbReference type="Proteomes" id="UP000195728">
    <property type="component" value="Unassembled WGS sequence"/>
</dbReference>
<reference evidence="2 5" key="2">
    <citation type="submission" date="2017-09" db="EMBL/GenBank/DDBJ databases">
        <title>Large-scale bioinformatics analysis of Bacillus genomes uncovers conserved roles of natural products in bacterial physiology.</title>
        <authorList>
            <consortium name="Agbiome Team Llc"/>
            <person name="Bleich R.M."/>
            <person name="Grubbs K.J."/>
            <person name="Santa Maria K.C."/>
            <person name="Allen S.E."/>
            <person name="Farag S."/>
            <person name="Shank E.A."/>
            <person name="Bowers A."/>
        </authorList>
    </citation>
    <scope>NUCLEOTIDE SEQUENCE [LARGE SCALE GENOMIC DNA]</scope>
    <source>
        <strain evidence="2 5">AFS065610</strain>
    </source>
</reference>
<evidence type="ECO:0000313" key="2">
    <source>
        <dbReference type="EMBL" id="PGD40266.1"/>
    </source>
</evidence>
<dbReference type="Proteomes" id="UP000223472">
    <property type="component" value="Unassembled WGS sequence"/>
</dbReference>
<keyword evidence="1" id="KW-0812">Transmembrane</keyword>
<evidence type="ECO:0000256" key="1">
    <source>
        <dbReference type="SAM" id="Phobius"/>
    </source>
</evidence>
<dbReference type="EMBL" id="NVIY01000001">
    <property type="protein sequence ID" value="PGD40266.1"/>
    <property type="molecule type" value="Genomic_DNA"/>
</dbReference>
<gene>
    <name evidence="3" type="ORF">BC10311_02392</name>
    <name evidence="2" type="ORF">COM27_00030</name>
</gene>
<feature type="transmembrane region" description="Helical" evidence="1">
    <location>
        <begin position="40"/>
        <end position="59"/>
    </location>
</feature>
<feature type="transmembrane region" description="Helical" evidence="1">
    <location>
        <begin position="71"/>
        <end position="91"/>
    </location>
</feature>
<dbReference type="EMBL" id="FMBG01000012">
    <property type="protein sequence ID" value="SCC28145.1"/>
    <property type="molecule type" value="Genomic_DNA"/>
</dbReference>
<keyword evidence="1" id="KW-0472">Membrane</keyword>
<evidence type="ECO:0000313" key="5">
    <source>
        <dbReference type="Proteomes" id="UP000223472"/>
    </source>
</evidence>
<proteinExistence type="predicted"/>
<protein>
    <submittedName>
        <fullName evidence="2">Uncharacterized protein</fullName>
    </submittedName>
</protein>
<dbReference type="AlphaFoldDB" id="A0A2B6UWS5"/>
<keyword evidence="1" id="KW-1133">Transmembrane helix</keyword>
<accession>J9A7S0</accession>
<feature type="transmembrane region" description="Helical" evidence="1">
    <location>
        <begin position="7"/>
        <end position="24"/>
    </location>
</feature>
<reference evidence="3 4" key="1">
    <citation type="submission" date="2016-08" db="EMBL/GenBank/DDBJ databases">
        <authorList>
            <person name="Loux V."/>
            <person name="Rue O."/>
        </authorList>
    </citation>
    <scope>NUCLEOTIDE SEQUENCE [LARGE SCALE GENOMIC DNA]</scope>
    <source>
        <strain evidence="3 4">WSBC_10311</strain>
    </source>
</reference>
<evidence type="ECO:0000313" key="4">
    <source>
        <dbReference type="Proteomes" id="UP000195728"/>
    </source>
</evidence>
<comment type="caution">
    <text evidence="2">The sequence shown here is derived from an EMBL/GenBank/DDBJ whole genome shotgun (WGS) entry which is preliminary data.</text>
</comment>
<sequence>MKHTINLWSFIFSFICVGLLILYFENESINTAMNWSSTDPIIFLLILTAWTFIGGLIGMNTPTTAKTTIRSIITITLTLFLLLYLILIVCFKYL</sequence>
<evidence type="ECO:0000313" key="3">
    <source>
        <dbReference type="EMBL" id="SCC28145.1"/>
    </source>
</evidence>
<organism evidence="2 5">
    <name type="scientific">Bacillus wiedmannii</name>
    <dbReference type="NCBI Taxonomy" id="1890302"/>
    <lineage>
        <taxon>Bacteria</taxon>
        <taxon>Bacillati</taxon>
        <taxon>Bacillota</taxon>
        <taxon>Bacilli</taxon>
        <taxon>Bacillales</taxon>
        <taxon>Bacillaceae</taxon>
        <taxon>Bacillus</taxon>
        <taxon>Bacillus cereus group</taxon>
    </lineage>
</organism>